<evidence type="ECO:0000256" key="4">
    <source>
        <dbReference type="ARBA" id="ARBA00022741"/>
    </source>
</evidence>
<dbReference type="Pfam" id="PF00069">
    <property type="entry name" value="Pkinase"/>
    <property type="match status" value="1"/>
</dbReference>
<keyword evidence="5" id="KW-0418">Kinase</keyword>
<feature type="domain" description="Protein kinase" evidence="10">
    <location>
        <begin position="1"/>
        <end position="157"/>
    </location>
</feature>
<dbReference type="SMART" id="SM00220">
    <property type="entry name" value="S_TKc"/>
    <property type="match status" value="1"/>
</dbReference>
<dbReference type="PANTHER" id="PTHR44899">
    <property type="entry name" value="CAMK FAMILY PROTEIN KINASE"/>
    <property type="match status" value="1"/>
</dbReference>
<sequence>LVPVEKVVGVFRTGNPTESGGRNTPEHKGNDRNDDGIQRNRSVPAAGTIDLGWNIFLKSDQIKIGDFGISRILVGTMDQATTFTGTPYFMSPEVMKHDGYTSKSDIWSVGCLLYEMCTFQHAFDGKGLMNVIYKVVEGKPPELPTTYSKELNDVLKK</sequence>
<dbReference type="PANTHER" id="PTHR44899:SF8">
    <property type="entry name" value="NIMA-RELATED KINASE 11"/>
    <property type="match status" value="1"/>
</dbReference>
<dbReference type="AlphaFoldDB" id="A0A8S2G554"/>
<comment type="catalytic activity">
    <reaction evidence="7">
        <text>L-threonyl-[protein] + ATP = O-phospho-L-threonyl-[protein] + ADP + H(+)</text>
        <dbReference type="Rhea" id="RHEA:46608"/>
        <dbReference type="Rhea" id="RHEA-COMP:11060"/>
        <dbReference type="Rhea" id="RHEA-COMP:11605"/>
        <dbReference type="ChEBI" id="CHEBI:15378"/>
        <dbReference type="ChEBI" id="CHEBI:30013"/>
        <dbReference type="ChEBI" id="CHEBI:30616"/>
        <dbReference type="ChEBI" id="CHEBI:61977"/>
        <dbReference type="ChEBI" id="CHEBI:456216"/>
        <dbReference type="EC" id="2.7.11.1"/>
    </reaction>
</comment>
<feature type="region of interest" description="Disordered" evidence="9">
    <location>
        <begin position="12"/>
        <end position="40"/>
    </location>
</feature>
<evidence type="ECO:0000313" key="11">
    <source>
        <dbReference type="EMBL" id="CAF1632910.1"/>
    </source>
</evidence>
<evidence type="ECO:0000256" key="5">
    <source>
        <dbReference type="ARBA" id="ARBA00022777"/>
    </source>
</evidence>
<evidence type="ECO:0000256" key="8">
    <source>
        <dbReference type="ARBA" id="ARBA00048679"/>
    </source>
</evidence>
<evidence type="ECO:0000313" key="13">
    <source>
        <dbReference type="Proteomes" id="UP000677228"/>
    </source>
</evidence>
<dbReference type="Proteomes" id="UP000677228">
    <property type="component" value="Unassembled WGS sequence"/>
</dbReference>
<keyword evidence="6" id="KW-0067">ATP-binding</keyword>
<dbReference type="PROSITE" id="PS50011">
    <property type="entry name" value="PROTEIN_KINASE_DOM"/>
    <property type="match status" value="1"/>
</dbReference>
<keyword evidence="4" id="KW-0547">Nucleotide-binding</keyword>
<evidence type="ECO:0000256" key="7">
    <source>
        <dbReference type="ARBA" id="ARBA00047899"/>
    </source>
</evidence>
<feature type="non-terminal residue" evidence="11">
    <location>
        <position position="1"/>
    </location>
</feature>
<comment type="caution">
    <text evidence="11">The sequence shown here is derived from an EMBL/GenBank/DDBJ whole genome shotgun (WGS) entry which is preliminary data.</text>
</comment>
<keyword evidence="2" id="KW-0723">Serine/threonine-protein kinase</keyword>
<dbReference type="Gene3D" id="1.10.510.10">
    <property type="entry name" value="Transferase(Phosphotransferase) domain 1"/>
    <property type="match status" value="1"/>
</dbReference>
<dbReference type="EC" id="2.7.11.1" evidence="1"/>
<name>A0A8S2G554_9BILA</name>
<evidence type="ECO:0000313" key="12">
    <source>
        <dbReference type="EMBL" id="CAF4460978.1"/>
    </source>
</evidence>
<dbReference type="GO" id="GO:0005524">
    <property type="term" value="F:ATP binding"/>
    <property type="evidence" value="ECO:0007669"/>
    <property type="project" value="UniProtKB-KW"/>
</dbReference>
<evidence type="ECO:0000256" key="1">
    <source>
        <dbReference type="ARBA" id="ARBA00012513"/>
    </source>
</evidence>
<proteinExistence type="predicted"/>
<evidence type="ECO:0000256" key="2">
    <source>
        <dbReference type="ARBA" id="ARBA00022527"/>
    </source>
</evidence>
<dbReference type="GO" id="GO:0004674">
    <property type="term" value="F:protein serine/threonine kinase activity"/>
    <property type="evidence" value="ECO:0007669"/>
    <property type="project" value="UniProtKB-KW"/>
</dbReference>
<dbReference type="EMBL" id="CAJNOK010059513">
    <property type="protein sequence ID" value="CAF1632910.1"/>
    <property type="molecule type" value="Genomic_DNA"/>
</dbReference>
<evidence type="ECO:0000256" key="9">
    <source>
        <dbReference type="SAM" id="MobiDB-lite"/>
    </source>
</evidence>
<protein>
    <recommendedName>
        <fullName evidence="1">non-specific serine/threonine protein kinase</fullName>
        <ecNumber evidence="1">2.7.11.1</ecNumber>
    </recommendedName>
</protein>
<feature type="compositionally biased region" description="Basic and acidic residues" evidence="9">
    <location>
        <begin position="24"/>
        <end position="38"/>
    </location>
</feature>
<accession>A0A8S2G554</accession>
<reference evidence="11" key="1">
    <citation type="submission" date="2021-02" db="EMBL/GenBank/DDBJ databases">
        <authorList>
            <person name="Nowell W R."/>
        </authorList>
    </citation>
    <scope>NUCLEOTIDE SEQUENCE</scope>
</reference>
<dbReference type="InterPro" id="IPR000719">
    <property type="entry name" value="Prot_kinase_dom"/>
</dbReference>
<comment type="catalytic activity">
    <reaction evidence="8">
        <text>L-seryl-[protein] + ATP = O-phospho-L-seryl-[protein] + ADP + H(+)</text>
        <dbReference type="Rhea" id="RHEA:17989"/>
        <dbReference type="Rhea" id="RHEA-COMP:9863"/>
        <dbReference type="Rhea" id="RHEA-COMP:11604"/>
        <dbReference type="ChEBI" id="CHEBI:15378"/>
        <dbReference type="ChEBI" id="CHEBI:29999"/>
        <dbReference type="ChEBI" id="CHEBI:30616"/>
        <dbReference type="ChEBI" id="CHEBI:83421"/>
        <dbReference type="ChEBI" id="CHEBI:456216"/>
        <dbReference type="EC" id="2.7.11.1"/>
    </reaction>
</comment>
<evidence type="ECO:0000259" key="10">
    <source>
        <dbReference type="PROSITE" id="PS50011"/>
    </source>
</evidence>
<evidence type="ECO:0000256" key="3">
    <source>
        <dbReference type="ARBA" id="ARBA00022679"/>
    </source>
</evidence>
<organism evidence="11 13">
    <name type="scientific">Didymodactylos carnosus</name>
    <dbReference type="NCBI Taxonomy" id="1234261"/>
    <lineage>
        <taxon>Eukaryota</taxon>
        <taxon>Metazoa</taxon>
        <taxon>Spiralia</taxon>
        <taxon>Gnathifera</taxon>
        <taxon>Rotifera</taxon>
        <taxon>Eurotatoria</taxon>
        <taxon>Bdelloidea</taxon>
        <taxon>Philodinida</taxon>
        <taxon>Philodinidae</taxon>
        <taxon>Didymodactylos</taxon>
    </lineage>
</organism>
<dbReference type="EMBL" id="CAJOBA010085341">
    <property type="protein sequence ID" value="CAF4460978.1"/>
    <property type="molecule type" value="Genomic_DNA"/>
</dbReference>
<dbReference type="InterPro" id="IPR051131">
    <property type="entry name" value="NEK_Ser/Thr_kinase_NIMA"/>
</dbReference>
<dbReference type="InterPro" id="IPR011009">
    <property type="entry name" value="Kinase-like_dom_sf"/>
</dbReference>
<dbReference type="Proteomes" id="UP000682733">
    <property type="component" value="Unassembled WGS sequence"/>
</dbReference>
<keyword evidence="3" id="KW-0808">Transferase</keyword>
<dbReference type="SUPFAM" id="SSF56112">
    <property type="entry name" value="Protein kinase-like (PK-like)"/>
    <property type="match status" value="1"/>
</dbReference>
<evidence type="ECO:0000256" key="6">
    <source>
        <dbReference type="ARBA" id="ARBA00022840"/>
    </source>
</evidence>
<gene>
    <name evidence="11" type="ORF">OVA965_LOCUS43834</name>
    <name evidence="12" type="ORF">TMI583_LOCUS46255</name>
</gene>